<dbReference type="AlphaFoldDB" id="A0A6G7J2M4"/>
<evidence type="ECO:0000256" key="1">
    <source>
        <dbReference type="SAM" id="MobiDB-lite"/>
    </source>
</evidence>
<accession>A0A6G7J2M4</accession>
<feature type="region of interest" description="Disordered" evidence="1">
    <location>
        <begin position="37"/>
        <end position="57"/>
    </location>
</feature>
<feature type="signal peptide" evidence="2">
    <location>
        <begin position="1"/>
        <end position="22"/>
    </location>
</feature>
<proteinExistence type="predicted"/>
<dbReference type="KEGG" id="mut:GVT53_08545"/>
<gene>
    <name evidence="3" type="ORF">GVT53_08545</name>
</gene>
<dbReference type="RefSeq" id="WP_166248260.1">
    <property type="nucleotide sequence ID" value="NZ_CP049616.1"/>
</dbReference>
<evidence type="ECO:0000313" key="3">
    <source>
        <dbReference type="EMBL" id="QII44727.1"/>
    </source>
</evidence>
<dbReference type="PROSITE" id="PS51257">
    <property type="entry name" value="PROKAR_LIPOPROTEIN"/>
    <property type="match status" value="1"/>
</dbReference>
<keyword evidence="4" id="KW-1185">Reference proteome</keyword>
<feature type="chain" id="PRO_5026341405" description="Secreted protein" evidence="2">
    <location>
        <begin position="23"/>
        <end position="57"/>
    </location>
</feature>
<name>A0A6G7J2M4_9FLAO</name>
<keyword evidence="2" id="KW-0732">Signal</keyword>
<protein>
    <recommendedName>
        <fullName evidence="5">Secreted protein</fullName>
    </recommendedName>
</protein>
<dbReference type="EMBL" id="CP049616">
    <property type="protein sequence ID" value="QII44727.1"/>
    <property type="molecule type" value="Genomic_DNA"/>
</dbReference>
<evidence type="ECO:0000313" key="4">
    <source>
        <dbReference type="Proteomes" id="UP000502928"/>
    </source>
</evidence>
<reference evidence="3 4" key="1">
    <citation type="submission" date="2020-02" db="EMBL/GenBank/DDBJ databases">
        <title>Complete genome of Muricauda sp. 501str8.</title>
        <authorList>
            <person name="Dong B."/>
            <person name="Zhu S."/>
            <person name="Yang J."/>
            <person name="Chen J."/>
        </authorList>
    </citation>
    <scope>NUCLEOTIDE SEQUENCE [LARGE SCALE GENOMIC DNA]</scope>
    <source>
        <strain evidence="3 4">501str8</strain>
    </source>
</reference>
<evidence type="ECO:0000256" key="2">
    <source>
        <dbReference type="SAM" id="SignalP"/>
    </source>
</evidence>
<sequence length="57" mass="6243">MKKVLSILAVALLTVGFYSCEAETDVQDTEAMFEQLTIDQNATDDDDSNVDGRGDNE</sequence>
<evidence type="ECO:0008006" key="5">
    <source>
        <dbReference type="Google" id="ProtNLM"/>
    </source>
</evidence>
<organism evidence="3 4">
    <name type="scientific">Flagellimonas oceani</name>
    <dbReference type="NCBI Taxonomy" id="2698672"/>
    <lineage>
        <taxon>Bacteria</taxon>
        <taxon>Pseudomonadati</taxon>
        <taxon>Bacteroidota</taxon>
        <taxon>Flavobacteriia</taxon>
        <taxon>Flavobacteriales</taxon>
        <taxon>Flavobacteriaceae</taxon>
        <taxon>Flagellimonas</taxon>
    </lineage>
</organism>
<dbReference type="Proteomes" id="UP000502928">
    <property type="component" value="Chromosome"/>
</dbReference>